<gene>
    <name evidence="2" type="ORF">CROQUDRAFT_111685</name>
</gene>
<dbReference type="Proteomes" id="UP000886653">
    <property type="component" value="Unassembled WGS sequence"/>
</dbReference>
<keyword evidence="3" id="KW-1185">Reference proteome</keyword>
<dbReference type="AlphaFoldDB" id="A0A9P6N8M9"/>
<proteinExistence type="predicted"/>
<evidence type="ECO:0000313" key="2">
    <source>
        <dbReference type="EMBL" id="KAG0139276.1"/>
    </source>
</evidence>
<organism evidence="2 3">
    <name type="scientific">Cronartium quercuum f. sp. fusiforme G11</name>
    <dbReference type="NCBI Taxonomy" id="708437"/>
    <lineage>
        <taxon>Eukaryota</taxon>
        <taxon>Fungi</taxon>
        <taxon>Dikarya</taxon>
        <taxon>Basidiomycota</taxon>
        <taxon>Pucciniomycotina</taxon>
        <taxon>Pucciniomycetes</taxon>
        <taxon>Pucciniales</taxon>
        <taxon>Coleosporiaceae</taxon>
        <taxon>Cronartium</taxon>
    </lineage>
</organism>
<evidence type="ECO:0000256" key="1">
    <source>
        <dbReference type="SAM" id="MobiDB-lite"/>
    </source>
</evidence>
<name>A0A9P6N8M9_9BASI</name>
<sequence length="218" mass="25398">MDADWCIMCDTKIIESSENFSSAYCSSDCLQRAQLDARSRPCSPVQFPPTLTHPQHPIGVSKPKKRSSKFTFSGFGLSLDSSSETTISSACSISNDHHKINSPPNLLGRHIRLDSLYHTQPVVDLEQLWTQQFLAQPRTKSHHSHHRHHYQSKQTQPMYITKNDETFDRSEFDKFKTIHEFNRFNHHHLHSQPLYRRFKRLDGERGRCEKIRPLAIIF</sequence>
<feature type="region of interest" description="Disordered" evidence="1">
    <location>
        <begin position="46"/>
        <end position="65"/>
    </location>
</feature>
<accession>A0A9P6N8M9</accession>
<evidence type="ECO:0000313" key="3">
    <source>
        <dbReference type="Proteomes" id="UP000886653"/>
    </source>
</evidence>
<reference evidence="2" key="1">
    <citation type="submission" date="2013-11" db="EMBL/GenBank/DDBJ databases">
        <title>Genome sequence of the fusiform rust pathogen reveals effectors for host alternation and coevolution with pine.</title>
        <authorList>
            <consortium name="DOE Joint Genome Institute"/>
            <person name="Smith K."/>
            <person name="Pendleton A."/>
            <person name="Kubisiak T."/>
            <person name="Anderson C."/>
            <person name="Salamov A."/>
            <person name="Aerts A."/>
            <person name="Riley R."/>
            <person name="Clum A."/>
            <person name="Lindquist E."/>
            <person name="Ence D."/>
            <person name="Campbell M."/>
            <person name="Kronenberg Z."/>
            <person name="Feau N."/>
            <person name="Dhillon B."/>
            <person name="Hamelin R."/>
            <person name="Burleigh J."/>
            <person name="Smith J."/>
            <person name="Yandell M."/>
            <person name="Nelson C."/>
            <person name="Grigoriev I."/>
            <person name="Davis J."/>
        </authorList>
    </citation>
    <scope>NUCLEOTIDE SEQUENCE</scope>
    <source>
        <strain evidence="2">G11</strain>
    </source>
</reference>
<comment type="caution">
    <text evidence="2">The sequence shown here is derived from an EMBL/GenBank/DDBJ whole genome shotgun (WGS) entry which is preliminary data.</text>
</comment>
<protein>
    <submittedName>
        <fullName evidence="2">Uncharacterized protein</fullName>
    </submittedName>
</protein>
<dbReference type="EMBL" id="MU167654">
    <property type="protein sequence ID" value="KAG0139276.1"/>
    <property type="molecule type" value="Genomic_DNA"/>
</dbReference>